<dbReference type="EMBL" id="SWMS01000001">
    <property type="protein sequence ID" value="TKG73170.1"/>
    <property type="molecule type" value="Genomic_DNA"/>
</dbReference>
<dbReference type="Proteomes" id="UP000309992">
    <property type="component" value="Unassembled WGS sequence"/>
</dbReference>
<evidence type="ECO:0000256" key="1">
    <source>
        <dbReference type="SAM" id="MobiDB-lite"/>
    </source>
</evidence>
<keyword evidence="3" id="KW-1185">Reference proteome</keyword>
<evidence type="ECO:0000313" key="3">
    <source>
        <dbReference type="Proteomes" id="UP000309992"/>
    </source>
</evidence>
<reference evidence="2 3" key="1">
    <citation type="journal article" date="2015" name="Antonie Van Leeuwenhoek">
        <title>Prauserella endophytica sp. nov., an endophytic actinobacterium isolated from Tamarix taklamakanensis.</title>
        <authorList>
            <person name="Liu J.M."/>
            <person name="Habden X."/>
            <person name="Guo L."/>
            <person name="Tuo L."/>
            <person name="Jiang Z.K."/>
            <person name="Liu S.W."/>
            <person name="Liu X.F."/>
            <person name="Chen L."/>
            <person name="Li R.F."/>
            <person name="Zhang Y.Q."/>
            <person name="Sun C.H."/>
        </authorList>
    </citation>
    <scope>NUCLEOTIDE SEQUENCE [LARGE SCALE GENOMIC DNA]</scope>
    <source>
        <strain evidence="2 3">CGMCC 4.7182</strain>
    </source>
</reference>
<evidence type="ECO:0000313" key="2">
    <source>
        <dbReference type="EMBL" id="TKG73170.1"/>
    </source>
</evidence>
<gene>
    <name evidence="2" type="ORF">FCN18_00795</name>
</gene>
<sequence length="97" mass="10468">MEDGAIDYLSFVRGFLAATDPETSDGDEPTVPPANGHAFDPDSFAEGYAVARTREFPVTYRELSVRDDGRFTGTLDLGEASGFPADERPHLSGTLDL</sequence>
<feature type="region of interest" description="Disordered" evidence="1">
    <location>
        <begin position="19"/>
        <end position="42"/>
    </location>
</feature>
<proteinExistence type="predicted"/>
<dbReference type="RefSeq" id="WP_137092781.1">
    <property type="nucleotide sequence ID" value="NZ_SWMS01000001.1"/>
</dbReference>
<organism evidence="2 3">
    <name type="scientific">Prauserella endophytica</name>
    <dbReference type="NCBI Taxonomy" id="1592324"/>
    <lineage>
        <taxon>Bacteria</taxon>
        <taxon>Bacillati</taxon>
        <taxon>Actinomycetota</taxon>
        <taxon>Actinomycetes</taxon>
        <taxon>Pseudonocardiales</taxon>
        <taxon>Pseudonocardiaceae</taxon>
        <taxon>Prauserella</taxon>
        <taxon>Prauserella coralliicola group</taxon>
    </lineage>
</organism>
<protein>
    <submittedName>
        <fullName evidence="2">Uncharacterized protein</fullName>
    </submittedName>
</protein>
<name>A0ABY2SE14_9PSEU</name>
<accession>A0ABY2SE14</accession>
<feature type="region of interest" description="Disordered" evidence="1">
    <location>
        <begin position="75"/>
        <end position="97"/>
    </location>
</feature>
<comment type="caution">
    <text evidence="2">The sequence shown here is derived from an EMBL/GenBank/DDBJ whole genome shotgun (WGS) entry which is preliminary data.</text>
</comment>